<reference evidence="2 3" key="1">
    <citation type="submission" date="2021-03" db="EMBL/GenBank/DDBJ databases">
        <title>Tianweitania aestuarii sp. nov., isolated from a tidal flat.</title>
        <authorList>
            <person name="Park S."/>
            <person name="Yoon J.-H."/>
        </authorList>
    </citation>
    <scope>NUCLEOTIDE SEQUENCE [LARGE SCALE GENOMIC DNA]</scope>
    <source>
        <strain evidence="2 3">BSSL-BM11</strain>
    </source>
</reference>
<keyword evidence="3" id="KW-1185">Reference proteome</keyword>
<name>A0ABS5RTE7_9HYPH</name>
<protein>
    <submittedName>
        <fullName evidence="2">Uncharacterized protein</fullName>
    </submittedName>
</protein>
<evidence type="ECO:0000313" key="3">
    <source>
        <dbReference type="Proteomes" id="UP001297272"/>
    </source>
</evidence>
<keyword evidence="1" id="KW-1133">Transmembrane helix</keyword>
<comment type="caution">
    <text evidence="2">The sequence shown here is derived from an EMBL/GenBank/DDBJ whole genome shotgun (WGS) entry which is preliminary data.</text>
</comment>
<organism evidence="2 3">
    <name type="scientific">Tianweitania aestuarii</name>
    <dbReference type="NCBI Taxonomy" id="2814886"/>
    <lineage>
        <taxon>Bacteria</taxon>
        <taxon>Pseudomonadati</taxon>
        <taxon>Pseudomonadota</taxon>
        <taxon>Alphaproteobacteria</taxon>
        <taxon>Hyphomicrobiales</taxon>
        <taxon>Phyllobacteriaceae</taxon>
        <taxon>Tianweitania</taxon>
    </lineage>
</organism>
<proteinExistence type="predicted"/>
<evidence type="ECO:0000256" key="1">
    <source>
        <dbReference type="SAM" id="Phobius"/>
    </source>
</evidence>
<gene>
    <name evidence="2" type="ORF">JYU29_05975</name>
</gene>
<keyword evidence="1" id="KW-0472">Membrane</keyword>
<keyword evidence="1" id="KW-0812">Transmembrane</keyword>
<dbReference type="Proteomes" id="UP001297272">
    <property type="component" value="Unassembled WGS sequence"/>
</dbReference>
<feature type="transmembrane region" description="Helical" evidence="1">
    <location>
        <begin position="7"/>
        <end position="25"/>
    </location>
</feature>
<feature type="transmembrane region" description="Helical" evidence="1">
    <location>
        <begin position="37"/>
        <end position="58"/>
    </location>
</feature>
<evidence type="ECO:0000313" key="2">
    <source>
        <dbReference type="EMBL" id="MBS9720232.1"/>
    </source>
</evidence>
<accession>A0ABS5RTE7</accession>
<dbReference type="RefSeq" id="WP_213983783.1">
    <property type="nucleotide sequence ID" value="NZ_JAFMNX010000001.1"/>
</dbReference>
<dbReference type="EMBL" id="JAFMNX010000001">
    <property type="protein sequence ID" value="MBS9720232.1"/>
    <property type="molecule type" value="Genomic_DNA"/>
</dbReference>
<sequence>MHKIVTGVGTLIAVVGLIIMVYGASQLVDKNPVGTPAALIGMGVLLSGSMLYCFGAIVEHLIALRRISEKQLAIFEQRAAARPVAAKREPTFG</sequence>